<comment type="similarity">
    <text evidence="1">Belongs to the RelE toxin family.</text>
</comment>
<organism evidence="3 4">
    <name type="scientific">Bradyrhizobium sediminis</name>
    <dbReference type="NCBI Taxonomy" id="2840469"/>
    <lineage>
        <taxon>Bacteria</taxon>
        <taxon>Pseudomonadati</taxon>
        <taxon>Pseudomonadota</taxon>
        <taxon>Alphaproteobacteria</taxon>
        <taxon>Hyphomicrobiales</taxon>
        <taxon>Nitrobacteraceae</taxon>
        <taxon>Bradyrhizobium</taxon>
    </lineage>
</organism>
<gene>
    <name evidence="3" type="ORF">KMZ93_04195</name>
</gene>
<evidence type="ECO:0000313" key="4">
    <source>
        <dbReference type="Proteomes" id="UP000676951"/>
    </source>
</evidence>
<dbReference type="Gene3D" id="3.30.2310.20">
    <property type="entry name" value="RelE-like"/>
    <property type="match status" value="1"/>
</dbReference>
<dbReference type="InterPro" id="IPR051803">
    <property type="entry name" value="TA_system_RelE-like_toxin"/>
</dbReference>
<dbReference type="RefSeq" id="WP_215604883.1">
    <property type="nucleotide sequence ID" value="NZ_CP076136.1"/>
</dbReference>
<dbReference type="InterPro" id="IPR007712">
    <property type="entry name" value="RelE/ParE_toxin"/>
</dbReference>
<dbReference type="EMBL" id="CP076136">
    <property type="protein sequence ID" value="QWG24136.1"/>
    <property type="molecule type" value="Genomic_DNA"/>
</dbReference>
<dbReference type="PANTHER" id="PTHR33755:SF6">
    <property type="entry name" value="PLASMID STABILIZATION SYSTEM PROTEIN"/>
    <property type="match status" value="1"/>
</dbReference>
<evidence type="ECO:0000313" key="3">
    <source>
        <dbReference type="EMBL" id="QWG24136.1"/>
    </source>
</evidence>
<dbReference type="AlphaFoldDB" id="A0A975RYJ6"/>
<dbReference type="Pfam" id="PF05016">
    <property type="entry name" value="ParE_toxin"/>
    <property type="match status" value="1"/>
</dbReference>
<evidence type="ECO:0000256" key="1">
    <source>
        <dbReference type="ARBA" id="ARBA00006226"/>
    </source>
</evidence>
<dbReference type="Proteomes" id="UP000676951">
    <property type="component" value="Chromosome"/>
</dbReference>
<evidence type="ECO:0000256" key="2">
    <source>
        <dbReference type="ARBA" id="ARBA00022649"/>
    </source>
</evidence>
<dbReference type="PANTHER" id="PTHR33755">
    <property type="entry name" value="TOXIN PARE1-RELATED"/>
    <property type="match status" value="1"/>
</dbReference>
<sequence>MRVRFTRPAAADLTQIRDYVSKFDPEAASRVIARLIEVSWGLGDLPEQGRQTDEPGVFLLVVPQLRYFIFYTVAGNEIHVLHVRHTSRSRFYR</sequence>
<keyword evidence="2" id="KW-1277">Toxin-antitoxin system</keyword>
<protein>
    <submittedName>
        <fullName evidence="3">Type II toxin-antitoxin system RelE/ParE family toxin</fullName>
    </submittedName>
</protein>
<keyword evidence="4" id="KW-1185">Reference proteome</keyword>
<proteinExistence type="inferred from homology"/>
<accession>A0A975RYJ6</accession>
<reference evidence="3 4" key="1">
    <citation type="submission" date="2021-06" db="EMBL/GenBank/DDBJ databases">
        <title>Bradyrhizobium sp. S2-11-4 Genome sequencing.</title>
        <authorList>
            <person name="Jin L."/>
        </authorList>
    </citation>
    <scope>NUCLEOTIDE SEQUENCE [LARGE SCALE GENOMIC DNA]</scope>
    <source>
        <strain evidence="3 4">S2-11-4</strain>
    </source>
</reference>
<dbReference type="InterPro" id="IPR035093">
    <property type="entry name" value="RelE/ParE_toxin_dom_sf"/>
</dbReference>
<name>A0A975RYJ6_9BRAD</name>